<dbReference type="EMBL" id="CAKOGP040002492">
    <property type="protein sequence ID" value="CAJ1970309.1"/>
    <property type="molecule type" value="Genomic_DNA"/>
</dbReference>
<keyword evidence="2" id="KW-1185">Reference proteome</keyword>
<reference evidence="1" key="1">
    <citation type="submission" date="2023-08" db="EMBL/GenBank/DDBJ databases">
        <authorList>
            <person name="Audoor S."/>
            <person name="Bilcke G."/>
        </authorList>
    </citation>
    <scope>NUCLEOTIDE SEQUENCE</scope>
</reference>
<gene>
    <name evidence="1" type="ORF">CYCCA115_LOCUS24329</name>
</gene>
<name>A0AAD2GE84_9STRA</name>
<evidence type="ECO:0000313" key="2">
    <source>
        <dbReference type="Proteomes" id="UP001295423"/>
    </source>
</evidence>
<protein>
    <submittedName>
        <fullName evidence="1">Uncharacterized protein</fullName>
    </submittedName>
</protein>
<sequence length="114" mass="12981">MQPSQSIPISPTPEVPEWVLIEINGELLPPIVMPSQDESETILELGRLYLTNEKHPMLLLGSHQLKGKSVDLKEHFTVLEKNYDSELNDLLSYLPVGIVKKKILFSDYPKIIMK</sequence>
<organism evidence="1 2">
    <name type="scientific">Cylindrotheca closterium</name>
    <dbReference type="NCBI Taxonomy" id="2856"/>
    <lineage>
        <taxon>Eukaryota</taxon>
        <taxon>Sar</taxon>
        <taxon>Stramenopiles</taxon>
        <taxon>Ochrophyta</taxon>
        <taxon>Bacillariophyta</taxon>
        <taxon>Bacillariophyceae</taxon>
        <taxon>Bacillariophycidae</taxon>
        <taxon>Bacillariales</taxon>
        <taxon>Bacillariaceae</taxon>
        <taxon>Cylindrotheca</taxon>
    </lineage>
</organism>
<dbReference type="AlphaFoldDB" id="A0AAD2GE84"/>
<proteinExistence type="predicted"/>
<comment type="caution">
    <text evidence="1">The sequence shown here is derived from an EMBL/GenBank/DDBJ whole genome shotgun (WGS) entry which is preliminary data.</text>
</comment>
<dbReference type="Proteomes" id="UP001295423">
    <property type="component" value="Unassembled WGS sequence"/>
</dbReference>
<accession>A0AAD2GE84</accession>
<evidence type="ECO:0000313" key="1">
    <source>
        <dbReference type="EMBL" id="CAJ1970309.1"/>
    </source>
</evidence>